<feature type="transmembrane region" description="Helical" evidence="2">
    <location>
        <begin position="34"/>
        <end position="58"/>
    </location>
</feature>
<dbReference type="EMBL" id="FXYY01000028">
    <property type="protein sequence ID" value="SMX98354.1"/>
    <property type="molecule type" value="Genomic_DNA"/>
</dbReference>
<name>A0A2H1KFM5_BRELN</name>
<keyword evidence="2" id="KW-0472">Membrane</keyword>
<dbReference type="Proteomes" id="UP000234641">
    <property type="component" value="Unassembled WGS sequence"/>
</dbReference>
<dbReference type="RefSeq" id="WP_145997982.1">
    <property type="nucleotide sequence ID" value="NZ_FXYY01000028.1"/>
</dbReference>
<feature type="region of interest" description="Disordered" evidence="1">
    <location>
        <begin position="62"/>
        <end position="100"/>
    </location>
</feature>
<keyword evidence="2" id="KW-1133">Transmembrane helix</keyword>
<evidence type="ECO:0000256" key="1">
    <source>
        <dbReference type="SAM" id="MobiDB-lite"/>
    </source>
</evidence>
<sequence>MTPSNRGSQPSRAAGQPRQSSGKLPAHVYRRRRITLAVAGLLVVALLVLGIVGIVTAIGGRSDGSDEVAAEETTPAESTTAAPVPDKQAASGKCPEDQVSLKAKVDPNSVKDGKEPEFGMVIENGHSATCLIEVGTDKQEFIVEKDGDVVWSSTYCAAAKDENAEASTEFAPQSEKTAKLKWNRIKVDKNCNREDDDFAPGDYELIVKLDDKKSEPTEFTLEKSAAEKAKEKKAAEKKRAAEEKKKADEEKKSEQDSGEKDSGETQSEEPQD</sequence>
<keyword evidence="2" id="KW-0812">Transmembrane</keyword>
<reference evidence="3 4" key="1">
    <citation type="submission" date="2017-03" db="EMBL/GenBank/DDBJ databases">
        <authorList>
            <person name="Afonso C.L."/>
            <person name="Miller P.J."/>
            <person name="Scott M.A."/>
            <person name="Spackman E."/>
            <person name="Goraichik I."/>
            <person name="Dimitrov K.M."/>
            <person name="Suarez D.L."/>
            <person name="Swayne D.E."/>
        </authorList>
    </citation>
    <scope>NUCLEOTIDE SEQUENCE [LARGE SCALE GENOMIC DNA]</scope>
    <source>
        <strain evidence="3 4">ATCC 9172</strain>
    </source>
</reference>
<protein>
    <submittedName>
        <fullName evidence="3">Uncharacterized protein</fullName>
    </submittedName>
</protein>
<feature type="region of interest" description="Disordered" evidence="1">
    <location>
        <begin position="1"/>
        <end position="26"/>
    </location>
</feature>
<feature type="compositionally biased region" description="Basic and acidic residues" evidence="1">
    <location>
        <begin position="214"/>
        <end position="263"/>
    </location>
</feature>
<dbReference type="AlphaFoldDB" id="A0A2H1KFM5"/>
<accession>A0A2H1KFM5</accession>
<gene>
    <name evidence="3" type="ORF">BLIN9172_03113</name>
</gene>
<evidence type="ECO:0000256" key="2">
    <source>
        <dbReference type="SAM" id="Phobius"/>
    </source>
</evidence>
<feature type="region of interest" description="Disordered" evidence="1">
    <location>
        <begin position="214"/>
        <end position="272"/>
    </location>
</feature>
<proteinExistence type="predicted"/>
<feature type="compositionally biased region" description="Polar residues" evidence="1">
    <location>
        <begin position="1"/>
        <end position="22"/>
    </location>
</feature>
<organism evidence="3 4">
    <name type="scientific">Brevibacterium linens ATCC 9172</name>
    <dbReference type="NCBI Taxonomy" id="1255617"/>
    <lineage>
        <taxon>Bacteria</taxon>
        <taxon>Bacillati</taxon>
        <taxon>Actinomycetota</taxon>
        <taxon>Actinomycetes</taxon>
        <taxon>Micrococcales</taxon>
        <taxon>Brevibacteriaceae</taxon>
        <taxon>Brevibacterium</taxon>
    </lineage>
</organism>
<evidence type="ECO:0000313" key="3">
    <source>
        <dbReference type="EMBL" id="SMX98354.1"/>
    </source>
</evidence>
<feature type="compositionally biased region" description="Low complexity" evidence="1">
    <location>
        <begin position="71"/>
        <end position="85"/>
    </location>
</feature>
<evidence type="ECO:0000313" key="4">
    <source>
        <dbReference type="Proteomes" id="UP000234641"/>
    </source>
</evidence>